<evidence type="ECO:0000313" key="2">
    <source>
        <dbReference type="EMBL" id="NLS09413.1"/>
    </source>
</evidence>
<sequence length="307" mass="33621">MGTGPSSPTLAKLATAPPEGARKKAFQIAGRSEALPQKKISEIDVDAIDQWVVDEYRENDDGSPTKYPAVVIGAVSGAAFFRLKRKALGPVYEEFLRDHLAEGGTVITLENTRTWRSTHTGTGASDGRSFFQFGCLGGLPEQKYVSGSQRVREFLAAEGSEYQQWTAPEATGRTPDGEWGFDLALGEGIERLAGQQGWGRRRLFQNEPQDASAVIAELYRDWYARGRGEVIGVDREAYPVDTGAAFRYQEAMKSAGEHRELPDPLSLEEVDAFAQKYGIISSDLSLPEHHDDVAGEGLRNPVAWVAD</sequence>
<reference evidence="2 3" key="1">
    <citation type="submission" date="2020-04" db="EMBL/GenBank/DDBJ databases">
        <title>Nesterenkonia sp. nov., isolated from marine sediment.</title>
        <authorList>
            <person name="Zhang G."/>
        </authorList>
    </citation>
    <scope>NUCLEOTIDE SEQUENCE [LARGE SCALE GENOMIC DNA]</scope>
    <source>
        <strain evidence="2 3">MY13</strain>
    </source>
</reference>
<dbReference type="RefSeq" id="WP_168886911.1">
    <property type="nucleotide sequence ID" value="NZ_JABAHY010000003.1"/>
</dbReference>
<proteinExistence type="predicted"/>
<accession>A0A7X8YD92</accession>
<protein>
    <submittedName>
        <fullName evidence="2">Uncharacterized protein</fullName>
    </submittedName>
</protein>
<feature type="region of interest" description="Disordered" evidence="1">
    <location>
        <begin position="1"/>
        <end position="24"/>
    </location>
</feature>
<dbReference type="EMBL" id="JABAHY010000003">
    <property type="protein sequence ID" value="NLS09413.1"/>
    <property type="molecule type" value="Genomic_DNA"/>
</dbReference>
<gene>
    <name evidence="2" type="ORF">HGQ17_05190</name>
</gene>
<evidence type="ECO:0000256" key="1">
    <source>
        <dbReference type="SAM" id="MobiDB-lite"/>
    </source>
</evidence>
<evidence type="ECO:0000313" key="3">
    <source>
        <dbReference type="Proteomes" id="UP000523139"/>
    </source>
</evidence>
<keyword evidence="3" id="KW-1185">Reference proteome</keyword>
<dbReference type="Proteomes" id="UP000523139">
    <property type="component" value="Unassembled WGS sequence"/>
</dbReference>
<name>A0A7X8YD92_9MICC</name>
<comment type="caution">
    <text evidence="2">The sequence shown here is derived from an EMBL/GenBank/DDBJ whole genome shotgun (WGS) entry which is preliminary data.</text>
</comment>
<organism evidence="2 3">
    <name type="scientific">Nesterenkonia sedimenti</name>
    <dbReference type="NCBI Taxonomy" id="1463632"/>
    <lineage>
        <taxon>Bacteria</taxon>
        <taxon>Bacillati</taxon>
        <taxon>Actinomycetota</taxon>
        <taxon>Actinomycetes</taxon>
        <taxon>Micrococcales</taxon>
        <taxon>Micrococcaceae</taxon>
        <taxon>Nesterenkonia</taxon>
    </lineage>
</organism>
<dbReference type="AlphaFoldDB" id="A0A7X8YD92"/>